<keyword evidence="2" id="KW-1185">Reference proteome</keyword>
<organism evidence="1 2">
    <name type="scientific">Irpex rosettiformis</name>
    <dbReference type="NCBI Taxonomy" id="378272"/>
    <lineage>
        <taxon>Eukaryota</taxon>
        <taxon>Fungi</taxon>
        <taxon>Dikarya</taxon>
        <taxon>Basidiomycota</taxon>
        <taxon>Agaricomycotina</taxon>
        <taxon>Agaricomycetes</taxon>
        <taxon>Polyporales</taxon>
        <taxon>Irpicaceae</taxon>
        <taxon>Irpex</taxon>
    </lineage>
</organism>
<accession>A0ACB8UH93</accession>
<sequence>MSTPLRASFSEPISLFTSLVHKLSNSCEPTLPSSVAYHAAGTEYDTLKAALQSQLGTLATFAQSAAKEALALSERIGSFALDVSANPTVSFRQHQNARPNALLHTTERYTVGLAKRTEQFATLIFDTDRPRGEGVENVIKRKNRQLWDIFDEKESIRMELEAVNAKRNEANVKELEAANEVLTRENKRLAESKEATEEVLRKTRIEANAWKSLAENVQEMQEMAISAFERCNALERENAELRDAMHAFAEGSTSYTIQQLQKIIASLTEEVSRFKKRECVLKEKEVSLRGKEDHSIIKAMRKQTRELKRRSLQNKNTENTVLVNIENRSTGDHNTALPPVRSFSEFFLI</sequence>
<gene>
    <name evidence="1" type="ORF">BDY19DRAFT_989214</name>
</gene>
<dbReference type="EMBL" id="MU274901">
    <property type="protein sequence ID" value="KAI0093660.1"/>
    <property type="molecule type" value="Genomic_DNA"/>
</dbReference>
<comment type="caution">
    <text evidence="1">The sequence shown here is derived from an EMBL/GenBank/DDBJ whole genome shotgun (WGS) entry which is preliminary data.</text>
</comment>
<dbReference type="Proteomes" id="UP001055072">
    <property type="component" value="Unassembled WGS sequence"/>
</dbReference>
<protein>
    <submittedName>
        <fullName evidence="1">Uncharacterized protein</fullName>
    </submittedName>
</protein>
<reference evidence="1" key="1">
    <citation type="journal article" date="2021" name="Environ. Microbiol.">
        <title>Gene family expansions and transcriptome signatures uncover fungal adaptations to wood decay.</title>
        <authorList>
            <person name="Hage H."/>
            <person name="Miyauchi S."/>
            <person name="Viragh M."/>
            <person name="Drula E."/>
            <person name="Min B."/>
            <person name="Chaduli D."/>
            <person name="Navarro D."/>
            <person name="Favel A."/>
            <person name="Norest M."/>
            <person name="Lesage-Meessen L."/>
            <person name="Balint B."/>
            <person name="Merenyi Z."/>
            <person name="de Eugenio L."/>
            <person name="Morin E."/>
            <person name="Martinez A.T."/>
            <person name="Baldrian P."/>
            <person name="Stursova M."/>
            <person name="Martinez M.J."/>
            <person name="Novotny C."/>
            <person name="Magnuson J.K."/>
            <person name="Spatafora J.W."/>
            <person name="Maurice S."/>
            <person name="Pangilinan J."/>
            <person name="Andreopoulos W."/>
            <person name="LaButti K."/>
            <person name="Hundley H."/>
            <person name="Na H."/>
            <person name="Kuo A."/>
            <person name="Barry K."/>
            <person name="Lipzen A."/>
            <person name="Henrissat B."/>
            <person name="Riley R."/>
            <person name="Ahrendt S."/>
            <person name="Nagy L.G."/>
            <person name="Grigoriev I.V."/>
            <person name="Martin F."/>
            <person name="Rosso M.N."/>
        </authorList>
    </citation>
    <scope>NUCLEOTIDE SEQUENCE</scope>
    <source>
        <strain evidence="1">CBS 384.51</strain>
    </source>
</reference>
<evidence type="ECO:0000313" key="1">
    <source>
        <dbReference type="EMBL" id="KAI0093660.1"/>
    </source>
</evidence>
<proteinExistence type="predicted"/>
<evidence type="ECO:0000313" key="2">
    <source>
        <dbReference type="Proteomes" id="UP001055072"/>
    </source>
</evidence>
<name>A0ACB8UH93_9APHY</name>